<dbReference type="SUPFAM" id="SSF53098">
    <property type="entry name" value="Ribonuclease H-like"/>
    <property type="match status" value="1"/>
</dbReference>
<dbReference type="PANTHER" id="PTHR38462">
    <property type="entry name" value="EXONUCLEASE-LIKE PROTEIN"/>
    <property type="match status" value="1"/>
</dbReference>
<dbReference type="AlphaFoldDB" id="A0A1M4ZK33"/>
<dbReference type="GeneID" id="90994618"/>
<protein>
    <recommendedName>
        <fullName evidence="1">YprB ribonuclease H-like domain-containing protein</fullName>
    </recommendedName>
</protein>
<dbReference type="InterPro" id="IPR036397">
    <property type="entry name" value="RNaseH_sf"/>
</dbReference>
<dbReference type="InterPro" id="IPR038720">
    <property type="entry name" value="YprB_RNase_H-like_dom"/>
</dbReference>
<name>A0A1M4ZK33_9FIRM</name>
<dbReference type="Gene3D" id="3.30.420.10">
    <property type="entry name" value="Ribonuclease H-like superfamily/Ribonuclease H"/>
    <property type="match status" value="1"/>
</dbReference>
<dbReference type="RefSeq" id="WP_072977918.1">
    <property type="nucleotide sequence ID" value="NZ_FQTY01000026.1"/>
</dbReference>
<accession>A0A1M4ZK33</accession>
<dbReference type="Pfam" id="PF13482">
    <property type="entry name" value="RNase_H_2"/>
    <property type="match status" value="1"/>
</dbReference>
<reference evidence="3" key="1">
    <citation type="submission" date="2016-11" db="EMBL/GenBank/DDBJ databases">
        <authorList>
            <person name="Varghese N."/>
            <person name="Submissions S."/>
        </authorList>
    </citation>
    <scope>NUCLEOTIDE SEQUENCE [LARGE SCALE GENOMIC DNA]</scope>
    <source>
        <strain evidence="3">DSM 18095</strain>
    </source>
</reference>
<dbReference type="PANTHER" id="PTHR38462:SF1">
    <property type="entry name" value="YPRB RIBONUCLEASE H-LIKE DOMAIN-CONTAINING PROTEIN"/>
    <property type="match status" value="1"/>
</dbReference>
<keyword evidence="3" id="KW-1185">Reference proteome</keyword>
<gene>
    <name evidence="2" type="ORF">SAMN02745784_03081</name>
</gene>
<organism evidence="2 3">
    <name type="scientific">Tissierella praeacuta DSM 18095</name>
    <dbReference type="NCBI Taxonomy" id="1123404"/>
    <lineage>
        <taxon>Bacteria</taxon>
        <taxon>Bacillati</taxon>
        <taxon>Bacillota</taxon>
        <taxon>Tissierellia</taxon>
        <taxon>Tissierellales</taxon>
        <taxon>Tissierellaceae</taxon>
        <taxon>Tissierella</taxon>
    </lineage>
</organism>
<dbReference type="GO" id="GO:0003676">
    <property type="term" value="F:nucleic acid binding"/>
    <property type="evidence" value="ECO:0007669"/>
    <property type="project" value="InterPro"/>
</dbReference>
<evidence type="ECO:0000313" key="2">
    <source>
        <dbReference type="EMBL" id="SHF18172.1"/>
    </source>
</evidence>
<sequence>METIVNIISHSLNIQNYFDNNNICFIDIETTGLNRNKNMIYLIGVLFFDFNAQSWTLKQYFANNIDDEQTLLKEFINNLDDFNKIITFNGESFDLPFIECRLKKYGINYTFDKLKSFDLYQIVKKNSSYLNLPNLKLKTIELSLGFNREDKYSGYDCIGFYYNYIKSKNILLKENILKHNYDDLVHMLDIIKILDVLEDKKSLCIKLQNKVLKFTIENMGIKGDMLNINGLSNHPLIKNIKYYNETYSVITKNLNEFDIYIEIKRGYITKEEKCIYIDTSEFDQINNINNNLDYKLPSNILVLMIEKKYCINNIKNLLIQIFKDIF</sequence>
<dbReference type="Proteomes" id="UP000184114">
    <property type="component" value="Unassembled WGS sequence"/>
</dbReference>
<feature type="domain" description="YprB ribonuclease H-like" evidence="1">
    <location>
        <begin position="24"/>
        <end position="193"/>
    </location>
</feature>
<dbReference type="EMBL" id="FQTY01000026">
    <property type="protein sequence ID" value="SHF18172.1"/>
    <property type="molecule type" value="Genomic_DNA"/>
</dbReference>
<dbReference type="STRING" id="1123404.SAMN02745784_03081"/>
<dbReference type="InterPro" id="IPR012337">
    <property type="entry name" value="RNaseH-like_sf"/>
</dbReference>
<proteinExistence type="predicted"/>
<evidence type="ECO:0000259" key="1">
    <source>
        <dbReference type="Pfam" id="PF13482"/>
    </source>
</evidence>
<evidence type="ECO:0000313" key="3">
    <source>
        <dbReference type="Proteomes" id="UP000184114"/>
    </source>
</evidence>